<feature type="region of interest" description="Disordered" evidence="1">
    <location>
        <begin position="49"/>
        <end position="94"/>
    </location>
</feature>
<protein>
    <submittedName>
        <fullName evidence="2">Uncharacterized protein</fullName>
    </submittedName>
</protein>
<dbReference type="EMBL" id="KN847347">
    <property type="protein sequence ID" value="KIW36996.1"/>
    <property type="molecule type" value="Genomic_DNA"/>
</dbReference>
<name>A0A0D2A9J8_9EURO</name>
<dbReference type="GeneID" id="27362968"/>
<accession>A0A0D2A9J8</accession>
<dbReference type="RefSeq" id="XP_016257212.1">
    <property type="nucleotide sequence ID" value="XM_016412487.1"/>
</dbReference>
<dbReference type="OrthoDB" id="4149146at2759"/>
<reference evidence="2 3" key="1">
    <citation type="submission" date="2015-01" db="EMBL/GenBank/DDBJ databases">
        <title>The Genome Sequence of Exophiala oligosperma CBS72588.</title>
        <authorList>
            <consortium name="The Broad Institute Genomics Platform"/>
            <person name="Cuomo C."/>
            <person name="de Hoog S."/>
            <person name="Gorbushina A."/>
            <person name="Stielow B."/>
            <person name="Teixiera M."/>
            <person name="Abouelleil A."/>
            <person name="Chapman S.B."/>
            <person name="Priest M."/>
            <person name="Young S.K."/>
            <person name="Wortman J."/>
            <person name="Nusbaum C."/>
            <person name="Birren B."/>
        </authorList>
    </citation>
    <scope>NUCLEOTIDE SEQUENCE [LARGE SCALE GENOMIC DNA]</scope>
    <source>
        <strain evidence="2 3">CBS 72588</strain>
    </source>
</reference>
<sequence length="154" mass="17627">MQFWQTLLGGHYRQSPPPVEHAFAQRIGSVSSGWEYSRQSDVPELLQEKIRLEDEQRRNRKRKATAASSQGYPPVNITNVIPNHAEPPLPQSSQTKSQLSIFCPIAVSALDIPGYRDDAVWDYVEYLQGKVRNHRHREEFQKAGSIELDELLES</sequence>
<organism evidence="2 3">
    <name type="scientific">Exophiala oligosperma</name>
    <dbReference type="NCBI Taxonomy" id="215243"/>
    <lineage>
        <taxon>Eukaryota</taxon>
        <taxon>Fungi</taxon>
        <taxon>Dikarya</taxon>
        <taxon>Ascomycota</taxon>
        <taxon>Pezizomycotina</taxon>
        <taxon>Eurotiomycetes</taxon>
        <taxon>Chaetothyriomycetidae</taxon>
        <taxon>Chaetothyriales</taxon>
        <taxon>Herpotrichiellaceae</taxon>
        <taxon>Exophiala</taxon>
    </lineage>
</organism>
<feature type="compositionally biased region" description="Polar residues" evidence="1">
    <location>
        <begin position="66"/>
        <end position="81"/>
    </location>
</feature>
<keyword evidence="3" id="KW-1185">Reference proteome</keyword>
<gene>
    <name evidence="2" type="ORF">PV06_10894</name>
</gene>
<evidence type="ECO:0000313" key="2">
    <source>
        <dbReference type="EMBL" id="KIW36996.1"/>
    </source>
</evidence>
<evidence type="ECO:0000256" key="1">
    <source>
        <dbReference type="SAM" id="MobiDB-lite"/>
    </source>
</evidence>
<dbReference type="VEuPathDB" id="FungiDB:PV06_10894"/>
<dbReference type="STRING" id="215243.A0A0D2A9J8"/>
<dbReference type="AlphaFoldDB" id="A0A0D2A9J8"/>
<dbReference type="Proteomes" id="UP000053342">
    <property type="component" value="Unassembled WGS sequence"/>
</dbReference>
<proteinExistence type="predicted"/>
<evidence type="ECO:0000313" key="3">
    <source>
        <dbReference type="Proteomes" id="UP000053342"/>
    </source>
</evidence>
<dbReference type="HOGENOM" id="CLU_1704251_0_0_1"/>